<dbReference type="InterPro" id="IPR036527">
    <property type="entry name" value="SCP2_sterol-bd_dom_sf"/>
</dbReference>
<dbReference type="GO" id="GO:0034069">
    <property type="term" value="F:aminoglycoside N-acetyltransferase activity"/>
    <property type="evidence" value="ECO:0007669"/>
    <property type="project" value="TreeGrafter"/>
</dbReference>
<dbReference type="PANTHER" id="PTHR37817:SF1">
    <property type="entry name" value="N-ACETYLTRANSFERASE EIS"/>
    <property type="match status" value="1"/>
</dbReference>
<reference evidence="2 3" key="1">
    <citation type="submission" date="2011-04" db="EMBL/GenBank/DDBJ databases">
        <title>The Genome Sequence of Clostridium citroniae WAL-19142.</title>
        <authorList>
            <consortium name="The Broad Institute Genome Sequencing Platform"/>
            <person name="Earl A."/>
            <person name="Ward D."/>
            <person name="Feldgarden M."/>
            <person name="Gevers D."/>
            <person name="Warren Y.A."/>
            <person name="Tyrrell K.L."/>
            <person name="Citron D.M."/>
            <person name="Goldstein E.J."/>
            <person name="Daigneault M."/>
            <person name="Allen-Vercoe E."/>
            <person name="Young S.K."/>
            <person name="Zeng Q."/>
            <person name="Gargeya S."/>
            <person name="Fitzgerald M."/>
            <person name="Haas B."/>
            <person name="Abouelleil A."/>
            <person name="Alvarado L."/>
            <person name="Arachchi H.M."/>
            <person name="Berlin A."/>
            <person name="Brown A."/>
            <person name="Chapman S.B."/>
            <person name="Chen Z."/>
            <person name="Dunbar C."/>
            <person name="Freedman E."/>
            <person name="Gearin G."/>
            <person name="Gellesch M."/>
            <person name="Goldberg J."/>
            <person name="Griggs A."/>
            <person name="Gujja S."/>
            <person name="Heilman E.R."/>
            <person name="Heiman D."/>
            <person name="Howarth C."/>
            <person name="Larson L."/>
            <person name="Lui A."/>
            <person name="MacDonald P.J."/>
            <person name="Mehta T."/>
            <person name="Montmayeur A."/>
            <person name="Murphy C."/>
            <person name="Neiman D."/>
            <person name="Pearson M."/>
            <person name="Priest M."/>
            <person name="Roberts A."/>
            <person name="Saif S."/>
            <person name="Shea T."/>
            <person name="Shenoy N."/>
            <person name="Sisk P."/>
            <person name="Stolte C."/>
            <person name="Sykes S."/>
            <person name="White J."/>
            <person name="Yandava C."/>
            <person name="Wortman J."/>
            <person name="Nusbaum C."/>
            <person name="Birren B."/>
        </authorList>
    </citation>
    <scope>NUCLEOTIDE SEQUENCE [LARGE SCALE GENOMIC DNA]</scope>
    <source>
        <strain evidence="2 3">WAL-19142</strain>
    </source>
</reference>
<dbReference type="InterPro" id="IPR051554">
    <property type="entry name" value="Acetyltransferase_Eis"/>
</dbReference>
<proteinExistence type="predicted"/>
<protein>
    <submittedName>
        <fullName evidence="2">Uncharacterized protein</fullName>
    </submittedName>
</protein>
<evidence type="ECO:0000313" key="2">
    <source>
        <dbReference type="EMBL" id="KMW13362.1"/>
    </source>
</evidence>
<dbReference type="Proteomes" id="UP000037392">
    <property type="component" value="Unassembled WGS sequence"/>
</dbReference>
<dbReference type="GeneID" id="93163761"/>
<dbReference type="InterPro" id="IPR016181">
    <property type="entry name" value="Acyl_CoA_acyltransferase"/>
</dbReference>
<dbReference type="OrthoDB" id="2063981at2"/>
<feature type="region of interest" description="Disordered" evidence="1">
    <location>
        <begin position="294"/>
        <end position="315"/>
    </location>
</feature>
<dbReference type="EMBL" id="ADLK01000045">
    <property type="protein sequence ID" value="KMW13362.1"/>
    <property type="molecule type" value="Genomic_DNA"/>
</dbReference>
<dbReference type="SUPFAM" id="SSF55729">
    <property type="entry name" value="Acyl-CoA N-acyltransferases (Nat)"/>
    <property type="match status" value="1"/>
</dbReference>
<accession>A0A0J9BJX4</accession>
<dbReference type="Pfam" id="PF13527">
    <property type="entry name" value="Acetyltransf_9"/>
    <property type="match status" value="1"/>
</dbReference>
<gene>
    <name evidence="2" type="ORF">HMPREF9470_00283</name>
</gene>
<comment type="caution">
    <text evidence="2">The sequence shown here is derived from an EMBL/GenBank/DDBJ whole genome shotgun (WGS) entry which is preliminary data.</text>
</comment>
<organism evidence="2 3">
    <name type="scientific">[Clostridium] citroniae WAL-19142</name>
    <dbReference type="NCBI Taxonomy" id="742734"/>
    <lineage>
        <taxon>Bacteria</taxon>
        <taxon>Bacillati</taxon>
        <taxon>Bacillota</taxon>
        <taxon>Clostridia</taxon>
        <taxon>Lachnospirales</taxon>
        <taxon>Lachnospiraceae</taxon>
        <taxon>Enterocloster</taxon>
    </lineage>
</organism>
<dbReference type="RefSeq" id="WP_048929044.1">
    <property type="nucleotide sequence ID" value="NZ_KQ235875.1"/>
</dbReference>
<name>A0A0J9BJX4_9FIRM</name>
<dbReference type="Gene3D" id="3.40.630.30">
    <property type="match status" value="1"/>
</dbReference>
<dbReference type="GO" id="GO:0030649">
    <property type="term" value="P:aminoglycoside antibiotic catabolic process"/>
    <property type="evidence" value="ECO:0007669"/>
    <property type="project" value="TreeGrafter"/>
</dbReference>
<dbReference type="AlphaFoldDB" id="A0A0J9BJX4"/>
<dbReference type="PANTHER" id="PTHR37817">
    <property type="entry name" value="N-ACETYLTRANSFERASE EIS"/>
    <property type="match status" value="1"/>
</dbReference>
<sequence>MIRYLGQEEYGKCLPLWQEAFPEDSQAFLGYYFNKKLPGSRVLVKEDGSGSILTMAHLNPYTVMVRRRRYRLSYIVGVATAASSRHQGHMRDVLVKMLQDMHDSREPFCYLMPASPDIYRPFGFNYVFDQPLWELGDDGPAGEKVELRLDGPEAEWLSQWMNRWLDARFQVYGLRDKAYLDMLQAELDSEDGHVWGWLDSQGELAALQAFWGIRKQEQRFLYSDREEWLRPAESGRKKDPGIMARITDVTAMAEPISLNEECPCPRMEVLVRIHDRLIKENDGLWRWKLDMDSSSLDRTSPVHEQESGRPGGSGNCLMSTEVLDITVDQLASWLFGYMPLDGILEEDGTEPPFWCRYIRPLEGIFLDEIV</sequence>
<evidence type="ECO:0000313" key="3">
    <source>
        <dbReference type="Proteomes" id="UP000037392"/>
    </source>
</evidence>
<dbReference type="PATRIC" id="fig|742734.4.peg.304"/>
<dbReference type="Gene3D" id="3.30.1050.10">
    <property type="entry name" value="SCP2 sterol-binding domain"/>
    <property type="match status" value="1"/>
</dbReference>
<evidence type="ECO:0000256" key="1">
    <source>
        <dbReference type="SAM" id="MobiDB-lite"/>
    </source>
</evidence>